<dbReference type="EMBL" id="KV453879">
    <property type="protein sequence ID" value="ODV82610.1"/>
    <property type="molecule type" value="Genomic_DNA"/>
</dbReference>
<reference evidence="3" key="1">
    <citation type="submission" date="2016-04" db="EMBL/GenBank/DDBJ databases">
        <title>Comparative genomics of biotechnologically important yeasts.</title>
        <authorList>
            <consortium name="DOE Joint Genome Institute"/>
            <person name="Riley R."/>
            <person name="Haridas S."/>
            <person name="Wolfe K.H."/>
            <person name="Lopes M.R."/>
            <person name="Hittinger C.T."/>
            <person name="Goker M."/>
            <person name="Salamov A."/>
            <person name="Wisecaver J."/>
            <person name="Long T.M."/>
            <person name="Aerts A.L."/>
            <person name="Barry K."/>
            <person name="Choi C."/>
            <person name="Clum A."/>
            <person name="Coughlan A.Y."/>
            <person name="Deshpande S."/>
            <person name="Douglass A.P."/>
            <person name="Hanson S.J."/>
            <person name="Klenk H.-P."/>
            <person name="Labutti K."/>
            <person name="Lapidus A."/>
            <person name="Lindquist E."/>
            <person name="Lipzen A."/>
            <person name="Meier-Kolthoff J.P."/>
            <person name="Ohm R.A."/>
            <person name="Otillar R.P."/>
            <person name="Pangilinan J."/>
            <person name="Peng Y."/>
            <person name="Rokas A."/>
            <person name="Rosa C.A."/>
            <person name="Scheuner C."/>
            <person name="Sibirny A.A."/>
            <person name="Slot J.C."/>
            <person name="Stielow J.B."/>
            <person name="Sun H."/>
            <person name="Kurtzman C.P."/>
            <person name="Blackwell M."/>
            <person name="Grigoriev I.V."/>
            <person name="Jeffries T.W."/>
        </authorList>
    </citation>
    <scope>NUCLEOTIDE SEQUENCE [LARGE SCALE GENOMIC DNA]</scope>
    <source>
        <strain evidence="3">NRRL YB-2248</strain>
    </source>
</reference>
<dbReference type="Proteomes" id="UP000094801">
    <property type="component" value="Unassembled WGS sequence"/>
</dbReference>
<organism evidence="2 3">
    <name type="scientific">[Candida] arabinofermentans NRRL YB-2248</name>
    <dbReference type="NCBI Taxonomy" id="983967"/>
    <lineage>
        <taxon>Eukaryota</taxon>
        <taxon>Fungi</taxon>
        <taxon>Dikarya</taxon>
        <taxon>Ascomycota</taxon>
        <taxon>Saccharomycotina</taxon>
        <taxon>Pichiomycetes</taxon>
        <taxon>Pichiales</taxon>
        <taxon>Pichiaceae</taxon>
        <taxon>Ogataea</taxon>
        <taxon>Ogataea/Candida clade</taxon>
    </lineage>
</organism>
<gene>
    <name evidence="2" type="ORF">CANARDRAFT_30713</name>
</gene>
<evidence type="ECO:0000256" key="1">
    <source>
        <dbReference type="SAM" id="MobiDB-lite"/>
    </source>
</evidence>
<dbReference type="AlphaFoldDB" id="A0A1E4SSW8"/>
<feature type="compositionally biased region" description="Polar residues" evidence="1">
    <location>
        <begin position="19"/>
        <end position="32"/>
    </location>
</feature>
<proteinExistence type="predicted"/>
<keyword evidence="3" id="KW-1185">Reference proteome</keyword>
<dbReference type="OrthoDB" id="3997847at2759"/>
<protein>
    <submittedName>
        <fullName evidence="2">Uncharacterized protein</fullName>
    </submittedName>
</protein>
<name>A0A1E4SSW8_9ASCO</name>
<sequence length="68" mass="7304">MPIRRIIKFLRSQYESLQKRFGSNSKKSSPVASPTDAVEGGGDGVVPVESVPEETPVTTDQQAPTSSK</sequence>
<evidence type="ECO:0000313" key="3">
    <source>
        <dbReference type="Proteomes" id="UP000094801"/>
    </source>
</evidence>
<accession>A0A1E4SSW8</accession>
<feature type="compositionally biased region" description="Low complexity" evidence="1">
    <location>
        <begin position="45"/>
        <end position="60"/>
    </location>
</feature>
<evidence type="ECO:0000313" key="2">
    <source>
        <dbReference type="EMBL" id="ODV82610.1"/>
    </source>
</evidence>
<feature type="region of interest" description="Disordered" evidence="1">
    <location>
        <begin position="19"/>
        <end position="68"/>
    </location>
</feature>